<dbReference type="Proteomes" id="UP000276260">
    <property type="component" value="Unassembled WGS sequence"/>
</dbReference>
<dbReference type="OrthoDB" id="6389032at2"/>
<gene>
    <name evidence="1" type="ORF">EIK76_08160</name>
</gene>
<dbReference type="Pfam" id="PF12305">
    <property type="entry name" value="DUF3630"/>
    <property type="match status" value="1"/>
</dbReference>
<dbReference type="RefSeq" id="WP_046518848.1">
    <property type="nucleotide sequence ID" value="NZ_LAVS01000005.1"/>
</dbReference>
<reference evidence="1 2" key="1">
    <citation type="submission" date="2018-11" db="EMBL/GenBank/DDBJ databases">
        <title>Draft genome analysis of Rheinheimera mesophila isolated from an industrial waste site.</title>
        <authorList>
            <person name="Yu Q."/>
            <person name="Qi Y."/>
            <person name="Zhang H."/>
            <person name="Lu Y."/>
            <person name="Pu J."/>
        </authorList>
    </citation>
    <scope>NUCLEOTIDE SEQUENCE [LARGE SCALE GENOMIC DNA]</scope>
    <source>
        <strain evidence="1 2">IITR13</strain>
    </source>
</reference>
<evidence type="ECO:0008006" key="3">
    <source>
        <dbReference type="Google" id="ProtNLM"/>
    </source>
</evidence>
<evidence type="ECO:0000313" key="2">
    <source>
        <dbReference type="Proteomes" id="UP000276260"/>
    </source>
</evidence>
<sequence length="105" mass="11920">MNSETSNGFIVQIEQAQLRLTPLWPLRFEQVQQCRLWFAQSAVKTGSFCYGADRVELAFSFAGESFTFCYEDYSESFWVTADSGGSAMLLSELAKEFSSLEIKCR</sequence>
<comment type="caution">
    <text evidence="1">The sequence shown here is derived from an EMBL/GenBank/DDBJ whole genome shotgun (WGS) entry which is preliminary data.</text>
</comment>
<name>A0A3P3QUI0_9GAMM</name>
<keyword evidence="2" id="KW-1185">Reference proteome</keyword>
<dbReference type="AlphaFoldDB" id="A0A3P3QUI0"/>
<dbReference type="InterPro" id="IPR022080">
    <property type="entry name" value="DUF3630"/>
</dbReference>
<protein>
    <recommendedName>
        <fullName evidence="3">DUF3630 family protein</fullName>
    </recommendedName>
</protein>
<organism evidence="1 2">
    <name type="scientific">Rheinheimera mesophila</name>
    <dbReference type="NCBI Taxonomy" id="1547515"/>
    <lineage>
        <taxon>Bacteria</taxon>
        <taxon>Pseudomonadati</taxon>
        <taxon>Pseudomonadota</taxon>
        <taxon>Gammaproteobacteria</taxon>
        <taxon>Chromatiales</taxon>
        <taxon>Chromatiaceae</taxon>
        <taxon>Rheinheimera</taxon>
    </lineage>
</organism>
<accession>A0A3P3QUI0</accession>
<dbReference type="EMBL" id="RRCF01000001">
    <property type="protein sequence ID" value="RRJ24010.1"/>
    <property type="molecule type" value="Genomic_DNA"/>
</dbReference>
<proteinExistence type="predicted"/>
<evidence type="ECO:0000313" key="1">
    <source>
        <dbReference type="EMBL" id="RRJ24010.1"/>
    </source>
</evidence>